<dbReference type="InterPro" id="IPR025734">
    <property type="entry name" value="EspG"/>
</dbReference>
<dbReference type="Proteomes" id="UP000733379">
    <property type="component" value="Unassembled WGS sequence"/>
</dbReference>
<dbReference type="RefSeq" id="WP_215924082.1">
    <property type="nucleotide sequence ID" value="NZ_JAHKNI010000028.1"/>
</dbReference>
<name>A0ABS6BEZ4_9NOCA</name>
<comment type="caution">
    <text evidence="5">The sequence shown here is derived from an EMBL/GenBank/DDBJ whole genome shotgun (WGS) entry which is preliminary data.</text>
</comment>
<dbReference type="Pfam" id="PF14011">
    <property type="entry name" value="ESX-1_EspG"/>
    <property type="match status" value="1"/>
</dbReference>
<evidence type="ECO:0000256" key="1">
    <source>
        <dbReference type="ARBA" id="ARBA00004496"/>
    </source>
</evidence>
<organism evidence="5 6">
    <name type="scientific">Nocardia albiluteola</name>
    <dbReference type="NCBI Taxonomy" id="2842303"/>
    <lineage>
        <taxon>Bacteria</taxon>
        <taxon>Bacillati</taxon>
        <taxon>Actinomycetota</taxon>
        <taxon>Actinomycetes</taxon>
        <taxon>Mycobacteriales</taxon>
        <taxon>Nocardiaceae</taxon>
        <taxon>Nocardia</taxon>
    </lineage>
</organism>
<evidence type="ECO:0000256" key="3">
    <source>
        <dbReference type="ARBA" id="ARBA00022490"/>
    </source>
</evidence>
<proteinExistence type="inferred from homology"/>
<evidence type="ECO:0000313" key="6">
    <source>
        <dbReference type="Proteomes" id="UP000733379"/>
    </source>
</evidence>
<protein>
    <submittedName>
        <fullName evidence="5">ESX secretion-associated protein EspG</fullName>
    </submittedName>
</protein>
<evidence type="ECO:0000313" key="5">
    <source>
        <dbReference type="EMBL" id="MBU3068005.1"/>
    </source>
</evidence>
<comment type="subcellular location">
    <subcellularLocation>
        <location evidence="1">Cytoplasm</location>
    </subcellularLocation>
</comment>
<comment type="similarity">
    <text evidence="2">Belongs to the EspG family.</text>
</comment>
<evidence type="ECO:0000256" key="2">
    <source>
        <dbReference type="ARBA" id="ARBA00006411"/>
    </source>
</evidence>
<sequence length="278" mass="31574">MTVYRGRLTSLELVVLWEMLSDDSLPFPLMHWPEQQYEQDYIRAKRETADRLVGKPPFHAPRGWESVDLMRLWKAAVNPDILIRAAGEAPGDETDMSAVTRVVGLRREGFAVVLVQHPGETIDRGGNVDVYQTDVVGLAKAVIERLPRVERGKHAEIPLPPREPEPMEYSYGASPVLNSSADPTRQRADRWFRAKATQVGELRIEPGSGVHWIQERNGFLVHWRDVADDGRYLIEPKPSPVAVAVDDNAFEIFVNQRIAALVRRIREDRPIDRGFRVS</sequence>
<keyword evidence="4" id="KW-0143">Chaperone</keyword>
<keyword evidence="6" id="KW-1185">Reference proteome</keyword>
<gene>
    <name evidence="5" type="ORF">KO481_41640</name>
</gene>
<keyword evidence="3" id="KW-0963">Cytoplasm</keyword>
<reference evidence="5 6" key="1">
    <citation type="submission" date="2021-06" db="EMBL/GenBank/DDBJ databases">
        <title>Actinomycetes sequencing.</title>
        <authorList>
            <person name="Shan Q."/>
        </authorList>
    </citation>
    <scope>NUCLEOTIDE SEQUENCE [LARGE SCALE GENOMIC DNA]</scope>
    <source>
        <strain evidence="5 6">NEAU-G5</strain>
    </source>
</reference>
<evidence type="ECO:0000256" key="4">
    <source>
        <dbReference type="ARBA" id="ARBA00023186"/>
    </source>
</evidence>
<dbReference type="EMBL" id="JAHKNI010000028">
    <property type="protein sequence ID" value="MBU3068005.1"/>
    <property type="molecule type" value="Genomic_DNA"/>
</dbReference>
<accession>A0ABS6BEZ4</accession>